<evidence type="ECO:0000313" key="14">
    <source>
        <dbReference type="Proteomes" id="UP000236248"/>
    </source>
</evidence>
<dbReference type="Pfam" id="PF00333">
    <property type="entry name" value="Ribosomal_S5"/>
    <property type="match status" value="1"/>
</dbReference>
<dbReference type="InterPro" id="IPR005324">
    <property type="entry name" value="Ribosomal_uS5_C"/>
</dbReference>
<dbReference type="PROSITE" id="PS50881">
    <property type="entry name" value="S5_DSRBD"/>
    <property type="match status" value="1"/>
</dbReference>
<evidence type="ECO:0000256" key="2">
    <source>
        <dbReference type="ARBA" id="ARBA00022730"/>
    </source>
</evidence>
<dbReference type="PANTHER" id="PTHR13718:SF4">
    <property type="entry name" value="40S RIBOSOMAL PROTEIN S2"/>
    <property type="match status" value="1"/>
</dbReference>
<dbReference type="Gene3D" id="3.30.160.20">
    <property type="match status" value="1"/>
</dbReference>
<feature type="region of interest" description="Disordered" evidence="11">
    <location>
        <begin position="1"/>
        <end position="23"/>
    </location>
</feature>
<dbReference type="InterPro" id="IPR020568">
    <property type="entry name" value="Ribosomal_Su5_D2-typ_SF"/>
</dbReference>
<keyword evidence="4 9" id="KW-0689">Ribosomal protein</keyword>
<keyword evidence="5 9" id="KW-0687">Ribonucleoprotein</keyword>
<dbReference type="InterPro" id="IPR047866">
    <property type="entry name" value="Ribosomal_uS5_arc"/>
</dbReference>
<dbReference type="InterPro" id="IPR000851">
    <property type="entry name" value="Ribosomal_uS5"/>
</dbReference>
<dbReference type="GO" id="GO:0003735">
    <property type="term" value="F:structural constituent of ribosome"/>
    <property type="evidence" value="ECO:0007669"/>
    <property type="project" value="UniProtKB-UniRule"/>
</dbReference>
<dbReference type="GO" id="GO:0019843">
    <property type="term" value="F:rRNA binding"/>
    <property type="evidence" value="ECO:0007669"/>
    <property type="project" value="UniProtKB-KW"/>
</dbReference>
<accession>A0A2K5AP69</accession>
<dbReference type="Gene3D" id="3.30.230.10">
    <property type="match status" value="1"/>
</dbReference>
<dbReference type="RefSeq" id="WP_197706660.1">
    <property type="nucleotide sequence ID" value="NZ_LT981265.1"/>
</dbReference>
<dbReference type="KEGG" id="ncv:NCAV_0237"/>
<evidence type="ECO:0000256" key="9">
    <source>
        <dbReference type="PROSITE-ProRule" id="PRU00268"/>
    </source>
</evidence>
<evidence type="ECO:0000256" key="11">
    <source>
        <dbReference type="SAM" id="MobiDB-lite"/>
    </source>
</evidence>
<evidence type="ECO:0000256" key="7">
    <source>
        <dbReference type="ARBA" id="ARBA00035255"/>
    </source>
</evidence>
<evidence type="ECO:0000256" key="5">
    <source>
        <dbReference type="ARBA" id="ARBA00023274"/>
    </source>
</evidence>
<dbReference type="GeneID" id="41594339"/>
<keyword evidence="2" id="KW-0699">rRNA-binding</keyword>
<keyword evidence="14" id="KW-1185">Reference proteome</keyword>
<dbReference type="NCBIfam" id="TIGR01020">
    <property type="entry name" value="uS5_euk_arch"/>
    <property type="match status" value="1"/>
</dbReference>
<dbReference type="PANTHER" id="PTHR13718">
    <property type="entry name" value="RIBOSOMAL S SUBUNIT"/>
    <property type="match status" value="1"/>
</dbReference>
<dbReference type="GO" id="GO:0006412">
    <property type="term" value="P:translation"/>
    <property type="evidence" value="ECO:0007669"/>
    <property type="project" value="InterPro"/>
</dbReference>
<comment type="similarity">
    <text evidence="1 10">Belongs to the universal ribosomal protein uS5 family.</text>
</comment>
<dbReference type="Pfam" id="PF03719">
    <property type="entry name" value="Ribosomal_S5_C"/>
    <property type="match status" value="1"/>
</dbReference>
<dbReference type="SUPFAM" id="SSF54768">
    <property type="entry name" value="dsRNA-binding domain-like"/>
    <property type="match status" value="1"/>
</dbReference>
<evidence type="ECO:0000256" key="8">
    <source>
        <dbReference type="ARBA" id="ARBA00035519"/>
    </source>
</evidence>
<evidence type="ECO:0000259" key="12">
    <source>
        <dbReference type="PROSITE" id="PS50881"/>
    </source>
</evidence>
<comment type="subunit">
    <text evidence="6">Part of the 30S ribosomal subunit. Contacts protein S4.</text>
</comment>
<dbReference type="InterPro" id="IPR014721">
    <property type="entry name" value="Ribsml_uS5_D2-typ_fold_subgr"/>
</dbReference>
<dbReference type="InterPro" id="IPR005711">
    <property type="entry name" value="Ribosomal_uS5_euk/arc"/>
</dbReference>
<evidence type="ECO:0000256" key="10">
    <source>
        <dbReference type="RuleBase" id="RU003823"/>
    </source>
</evidence>
<evidence type="ECO:0000256" key="1">
    <source>
        <dbReference type="ARBA" id="ARBA00008945"/>
    </source>
</evidence>
<dbReference type="GO" id="GO:0022627">
    <property type="term" value="C:cytosolic small ribosomal subunit"/>
    <property type="evidence" value="ECO:0007669"/>
    <property type="project" value="TreeGrafter"/>
</dbReference>
<dbReference type="AlphaFoldDB" id="A0A2K5AP69"/>
<dbReference type="SUPFAM" id="SSF54211">
    <property type="entry name" value="Ribosomal protein S5 domain 2-like"/>
    <property type="match status" value="1"/>
</dbReference>
<proteinExistence type="inferred from homology"/>
<evidence type="ECO:0000313" key="13">
    <source>
        <dbReference type="EMBL" id="SPC33435.1"/>
    </source>
</evidence>
<dbReference type="EMBL" id="LT981265">
    <property type="protein sequence ID" value="SPC33435.1"/>
    <property type="molecule type" value="Genomic_DNA"/>
</dbReference>
<evidence type="ECO:0000256" key="6">
    <source>
        <dbReference type="ARBA" id="ARBA00025844"/>
    </source>
</evidence>
<dbReference type="InterPro" id="IPR013810">
    <property type="entry name" value="Ribosomal_uS5_N"/>
</dbReference>
<dbReference type="Proteomes" id="UP000236248">
    <property type="component" value="Chromosome NCAV"/>
</dbReference>
<evidence type="ECO:0000256" key="4">
    <source>
        <dbReference type="ARBA" id="ARBA00022980"/>
    </source>
</evidence>
<name>A0A2K5AP69_9ARCH</name>
<protein>
    <recommendedName>
        <fullName evidence="7">Small ribosomal subunit protein uS5</fullName>
    </recommendedName>
    <alternativeName>
        <fullName evidence="8">30S ribosomal protein S5</fullName>
    </alternativeName>
</protein>
<dbReference type="NCBIfam" id="NF003125">
    <property type="entry name" value="PRK04044.1"/>
    <property type="match status" value="1"/>
</dbReference>
<organism evidence="13 14">
    <name type="scientific">Candidatus Nitrosocaldus cavascurensis</name>
    <dbReference type="NCBI Taxonomy" id="2058097"/>
    <lineage>
        <taxon>Archaea</taxon>
        <taxon>Nitrososphaerota</taxon>
        <taxon>Nitrososphaeria</taxon>
        <taxon>Candidatus Nitrosocaldales</taxon>
        <taxon>Candidatus Nitrosocaldaceae</taxon>
        <taxon>Candidatus Nitrosocaldus</taxon>
    </lineage>
</organism>
<keyword evidence="3" id="KW-0694">RNA-binding</keyword>
<dbReference type="FunFam" id="3.30.230.10:FF:000004">
    <property type="entry name" value="40S ribosomal protein S2"/>
    <property type="match status" value="1"/>
</dbReference>
<sequence>MGMHSDSRHTGREGVGRGGEGKDLEGWVPRTKVGVYVVNKQITTLEQVFEQGYRVREPEIVKMLLPDLKSEVVHVGVVQKQTDAGELTRFSAIVACGDEHGWFGIGRGKAAQMRLAIDKATRDAMLNIIPVKLGCGSWECRCNVQHSVPFKVVGKGGSVKIEIIPGPRGLGLVAGANITMMLRLAGIRDAWTRTFGSTSTMSSTALAVYNALRNTYSIG</sequence>
<gene>
    <name evidence="13" type="primary">rps5p</name>
    <name evidence="13" type="ORF">NCAV_0237</name>
</gene>
<reference evidence="14" key="1">
    <citation type="submission" date="2018-01" db="EMBL/GenBank/DDBJ databases">
        <authorList>
            <person name="Kerou L M."/>
        </authorList>
    </citation>
    <scope>NUCLEOTIDE SEQUENCE [LARGE SCALE GENOMIC DNA]</scope>
    <source>
        <strain evidence="14">SCU2</strain>
    </source>
</reference>
<evidence type="ECO:0000256" key="3">
    <source>
        <dbReference type="ARBA" id="ARBA00022884"/>
    </source>
</evidence>
<feature type="domain" description="S5 DRBM" evidence="12">
    <location>
        <begin position="68"/>
        <end position="131"/>
    </location>
</feature>